<feature type="domain" description="ABC transporter" evidence="11">
    <location>
        <begin position="1313"/>
        <end position="1537"/>
    </location>
</feature>
<feature type="transmembrane region" description="Helical" evidence="10">
    <location>
        <begin position="352"/>
        <end position="373"/>
    </location>
</feature>
<reference evidence="13" key="1">
    <citation type="submission" date="2022-07" db="EMBL/GenBank/DDBJ databases">
        <title>Genome Sequence of Physisporinus lineatus.</title>
        <authorList>
            <person name="Buettner E."/>
        </authorList>
    </citation>
    <scope>NUCLEOTIDE SEQUENCE</scope>
    <source>
        <strain evidence="13">VT162</strain>
    </source>
</reference>
<name>A0AAD5YG79_9APHY</name>
<dbReference type="SUPFAM" id="SSF52540">
    <property type="entry name" value="P-loop containing nucleoside triphosphate hydrolases"/>
    <property type="match status" value="2"/>
</dbReference>
<feature type="transmembrane region" description="Helical" evidence="10">
    <location>
        <begin position="489"/>
        <end position="510"/>
    </location>
</feature>
<comment type="subcellular location">
    <subcellularLocation>
        <location evidence="1">Membrane</location>
        <topology evidence="1">Multi-pass membrane protein</topology>
    </subcellularLocation>
</comment>
<feature type="transmembrane region" description="Helical" evidence="10">
    <location>
        <begin position="1236"/>
        <end position="1253"/>
    </location>
</feature>
<evidence type="ECO:0000259" key="12">
    <source>
        <dbReference type="PROSITE" id="PS50929"/>
    </source>
</evidence>
<keyword evidence="14" id="KW-1185">Reference proteome</keyword>
<dbReference type="PANTHER" id="PTHR24223:SF356">
    <property type="entry name" value="ATP-BINDING CASSETTE TRANSPORTER ABC4"/>
    <property type="match status" value="1"/>
</dbReference>
<evidence type="ECO:0000256" key="8">
    <source>
        <dbReference type="ARBA" id="ARBA00023136"/>
    </source>
</evidence>
<feature type="transmembrane region" description="Helical" evidence="10">
    <location>
        <begin position="1051"/>
        <end position="1075"/>
    </location>
</feature>
<dbReference type="InterPro" id="IPR050173">
    <property type="entry name" value="ABC_transporter_C-like"/>
</dbReference>
<feature type="region of interest" description="Disordered" evidence="9">
    <location>
        <begin position="408"/>
        <end position="464"/>
    </location>
</feature>
<dbReference type="InterPro" id="IPR003593">
    <property type="entry name" value="AAA+_ATPase"/>
</dbReference>
<evidence type="ECO:0000256" key="2">
    <source>
        <dbReference type="ARBA" id="ARBA00022448"/>
    </source>
</evidence>
<feature type="transmembrane region" description="Helical" evidence="10">
    <location>
        <begin position="1004"/>
        <end position="1031"/>
    </location>
</feature>
<keyword evidence="2" id="KW-0813">Transport</keyword>
<feature type="transmembrane region" description="Helical" evidence="10">
    <location>
        <begin position="135"/>
        <end position="153"/>
    </location>
</feature>
<dbReference type="Gene3D" id="1.20.1560.10">
    <property type="entry name" value="ABC transporter type 1, transmembrane domain"/>
    <property type="match status" value="2"/>
</dbReference>
<evidence type="ECO:0000256" key="9">
    <source>
        <dbReference type="SAM" id="MobiDB-lite"/>
    </source>
</evidence>
<dbReference type="GO" id="GO:0140359">
    <property type="term" value="F:ABC-type transporter activity"/>
    <property type="evidence" value="ECO:0007669"/>
    <property type="project" value="InterPro"/>
</dbReference>
<dbReference type="PROSITE" id="PS00211">
    <property type="entry name" value="ABC_TRANSPORTER_1"/>
    <property type="match status" value="1"/>
</dbReference>
<dbReference type="EMBL" id="JANAWD010000388">
    <property type="protein sequence ID" value="KAJ3480219.1"/>
    <property type="molecule type" value="Genomic_DNA"/>
</dbReference>
<dbReference type="CDD" id="cd18596">
    <property type="entry name" value="ABC_6TM_VMR1_D1_like"/>
    <property type="match status" value="1"/>
</dbReference>
<dbReference type="InterPro" id="IPR036640">
    <property type="entry name" value="ABC1_TM_sf"/>
</dbReference>
<feature type="transmembrane region" description="Helical" evidence="10">
    <location>
        <begin position="96"/>
        <end position="115"/>
    </location>
</feature>
<accession>A0AAD5YG79</accession>
<keyword evidence="8 10" id="KW-0472">Membrane</keyword>
<dbReference type="SMART" id="SM00382">
    <property type="entry name" value="AAA"/>
    <property type="match status" value="2"/>
</dbReference>
<keyword evidence="4" id="KW-0677">Repeat</keyword>
<dbReference type="Pfam" id="PF00005">
    <property type="entry name" value="ABC_tran"/>
    <property type="match status" value="2"/>
</dbReference>
<dbReference type="PROSITE" id="PS50929">
    <property type="entry name" value="ABC_TM1F"/>
    <property type="match status" value="2"/>
</dbReference>
<keyword evidence="5" id="KW-0547">Nucleotide-binding</keyword>
<protein>
    <recommendedName>
        <fullName evidence="15">P-loop containing nucleoside triphosphate hydrolase protein</fullName>
    </recommendedName>
</protein>
<dbReference type="GO" id="GO:0016020">
    <property type="term" value="C:membrane"/>
    <property type="evidence" value="ECO:0007669"/>
    <property type="project" value="UniProtKB-SubCell"/>
</dbReference>
<feature type="transmembrane region" description="Helical" evidence="10">
    <location>
        <begin position="1182"/>
        <end position="1201"/>
    </location>
</feature>
<dbReference type="InterPro" id="IPR027417">
    <property type="entry name" value="P-loop_NTPase"/>
</dbReference>
<dbReference type="PANTHER" id="PTHR24223">
    <property type="entry name" value="ATP-BINDING CASSETTE SUB-FAMILY C"/>
    <property type="match status" value="1"/>
</dbReference>
<evidence type="ECO:0000256" key="5">
    <source>
        <dbReference type="ARBA" id="ARBA00022741"/>
    </source>
</evidence>
<feature type="transmembrane region" description="Helical" evidence="10">
    <location>
        <begin position="34"/>
        <end position="54"/>
    </location>
</feature>
<feature type="compositionally biased region" description="Polar residues" evidence="9">
    <location>
        <begin position="706"/>
        <end position="726"/>
    </location>
</feature>
<dbReference type="CDD" id="cd18604">
    <property type="entry name" value="ABC_6TM_VMR1_D2_like"/>
    <property type="match status" value="1"/>
</dbReference>
<dbReference type="SUPFAM" id="SSF90123">
    <property type="entry name" value="ABC transporter transmembrane region"/>
    <property type="match status" value="2"/>
</dbReference>
<evidence type="ECO:0000313" key="14">
    <source>
        <dbReference type="Proteomes" id="UP001212997"/>
    </source>
</evidence>
<feature type="domain" description="ABC transmembrane type-1" evidence="12">
    <location>
        <begin position="470"/>
        <end position="656"/>
    </location>
</feature>
<evidence type="ECO:0000256" key="4">
    <source>
        <dbReference type="ARBA" id="ARBA00022737"/>
    </source>
</evidence>
<evidence type="ECO:0008006" key="15">
    <source>
        <dbReference type="Google" id="ProtNLM"/>
    </source>
</evidence>
<evidence type="ECO:0000256" key="6">
    <source>
        <dbReference type="ARBA" id="ARBA00022840"/>
    </source>
</evidence>
<dbReference type="GO" id="GO:0016887">
    <property type="term" value="F:ATP hydrolysis activity"/>
    <property type="evidence" value="ECO:0007669"/>
    <property type="project" value="InterPro"/>
</dbReference>
<dbReference type="InterPro" id="IPR003439">
    <property type="entry name" value="ABC_transporter-like_ATP-bd"/>
</dbReference>
<dbReference type="PROSITE" id="PS50893">
    <property type="entry name" value="ABC_TRANSPORTER_2"/>
    <property type="match status" value="2"/>
</dbReference>
<feature type="transmembrane region" description="Helical" evidence="10">
    <location>
        <begin position="1138"/>
        <end position="1162"/>
    </location>
</feature>
<dbReference type="FunFam" id="1.20.1560.10:FF:000013">
    <property type="entry name" value="ABC transporter C family member 2"/>
    <property type="match status" value="1"/>
</dbReference>
<feature type="transmembrane region" description="Helical" evidence="10">
    <location>
        <begin position="314"/>
        <end position="332"/>
    </location>
</feature>
<evidence type="ECO:0000256" key="10">
    <source>
        <dbReference type="SAM" id="Phobius"/>
    </source>
</evidence>
<dbReference type="CDD" id="cd03250">
    <property type="entry name" value="ABCC_MRP_domain1"/>
    <property type="match status" value="1"/>
</dbReference>
<dbReference type="Gene3D" id="3.40.50.300">
    <property type="entry name" value="P-loop containing nucleotide triphosphate hydrolases"/>
    <property type="match status" value="2"/>
</dbReference>
<feature type="transmembrane region" description="Helical" evidence="10">
    <location>
        <begin position="160"/>
        <end position="178"/>
    </location>
</feature>
<dbReference type="GO" id="GO:0005524">
    <property type="term" value="F:ATP binding"/>
    <property type="evidence" value="ECO:0007669"/>
    <property type="project" value="UniProtKB-KW"/>
</dbReference>
<evidence type="ECO:0000256" key="1">
    <source>
        <dbReference type="ARBA" id="ARBA00004141"/>
    </source>
</evidence>
<evidence type="ECO:0000256" key="3">
    <source>
        <dbReference type="ARBA" id="ARBA00022692"/>
    </source>
</evidence>
<keyword evidence="3 10" id="KW-0812">Transmembrane</keyword>
<feature type="compositionally biased region" description="Low complexity" evidence="9">
    <location>
        <begin position="415"/>
        <end position="437"/>
    </location>
</feature>
<comment type="caution">
    <text evidence="13">The sequence shown here is derived from an EMBL/GenBank/DDBJ whole genome shotgun (WGS) entry which is preliminary data.</text>
</comment>
<feature type="transmembrane region" description="Helical" evidence="10">
    <location>
        <begin position="516"/>
        <end position="536"/>
    </location>
</feature>
<evidence type="ECO:0000313" key="13">
    <source>
        <dbReference type="EMBL" id="KAJ3480219.1"/>
    </source>
</evidence>
<evidence type="ECO:0000259" key="11">
    <source>
        <dbReference type="PROSITE" id="PS50893"/>
    </source>
</evidence>
<dbReference type="FunFam" id="3.40.50.300:FF:000163">
    <property type="entry name" value="Multidrug resistance-associated protein member 4"/>
    <property type="match status" value="1"/>
</dbReference>
<feature type="compositionally biased region" description="Basic and acidic residues" evidence="9">
    <location>
        <begin position="444"/>
        <end position="462"/>
    </location>
</feature>
<dbReference type="InterPro" id="IPR011527">
    <property type="entry name" value="ABC1_TM_dom"/>
</dbReference>
<gene>
    <name evidence="13" type="ORF">NLI96_g8510</name>
</gene>
<dbReference type="Pfam" id="PF00664">
    <property type="entry name" value="ABC_membrane"/>
    <property type="match status" value="2"/>
</dbReference>
<dbReference type="InterPro" id="IPR017871">
    <property type="entry name" value="ABC_transporter-like_CS"/>
</dbReference>
<feature type="transmembrane region" description="Helical" evidence="10">
    <location>
        <begin position="198"/>
        <end position="218"/>
    </location>
</feature>
<feature type="domain" description="ABC transporter" evidence="11">
    <location>
        <begin position="705"/>
        <end position="946"/>
    </location>
</feature>
<evidence type="ECO:0000256" key="7">
    <source>
        <dbReference type="ARBA" id="ARBA00022989"/>
    </source>
</evidence>
<feature type="domain" description="ABC transmembrane type-1" evidence="12">
    <location>
        <begin position="1011"/>
        <end position="1267"/>
    </location>
</feature>
<keyword evidence="6" id="KW-0067">ATP-binding</keyword>
<dbReference type="Proteomes" id="UP001212997">
    <property type="component" value="Unassembled WGS sequence"/>
</dbReference>
<feature type="region of interest" description="Disordered" evidence="9">
    <location>
        <begin position="705"/>
        <end position="726"/>
    </location>
</feature>
<dbReference type="CDD" id="cd03244">
    <property type="entry name" value="ABCC_MRP_domain2"/>
    <property type="match status" value="1"/>
</dbReference>
<sequence>MGVQAVLQDGIGFLISYDDKGRSIWLDTLLFPSYTATLSLFILFLQVSYILLLASGKDQEESDHLEEHEFSFTSRSLDFRKHVAEHGGPLIFSFKITRLLICIALIYLSAFSAGILNRNGNLVWGLSKGALTHDAIWATYLYVATLAFVSTWVRARWSNLVSLHLGTVLFTLWTVFIYRDVWPLATYTLTPEDSSDGWLLWAQIGLLTLAAVILPGLCPRSYEPVDTQDVKVPSPEQTASWFSLLLFTFYDSTIIRAHRVSHLKLEELPILADKQYTRALVKRSYAYVDPLIAGNGHIFWKLVLGVFLSEHIKMTILLIARVCTTFIAPIGVNRLLNYLETGGEGAVVRPWFWISWLFCGPMLVSVLMNRYYFYMTRVFIQAQGILTQLIFDHSLRIRTKAEVGDQATVNRGSEATAGSSSATPSSSTDASPSGDTTPASKKGKAVERPKGTEETTPKKVSDTKQQNLMGKINNLVTSDLNTLPVGQTFLLLIFSSPPQLILSLVFLYQILGWSVIPGIAVMVVLSPMPVYLANLMRGAQVQRMKKSDSRVQSVTESMNVIRMIKLFGWESKMSSHIAEKRDEEMIYLRNFRLFELLNNTANALVPILTMVVTYATYALVMKEELTASKVFSSMAVFDIVQDHFVDIFYVIPAVIQAKVSLDRVNDFLVKTELLDKFTTKAEEPVVAPTTQAALDTIPESEPIGIRSSSFTWSPESDGTATPGSSRRNFTLTIEDEVFFKQGSINLIVGQTGSGKTSLLMALLGEMHHTPIGPNSLVSLPRDGGVAYHAQESWVLNETIRNNILFGSEYDEKRYNAVIEQCGLKRDLTLFEAGDQTEVGEKGLTLSGGQKARITLARAVYSPADILLLDDVLAALDTHTARWIVDKCFRGDLIKGRTVILVTHNVAIAAPIAEFVIALGPDGRVLSQGSLSSALAKDEKLFEEAEQENALAEKSDQVIDESEEVDGGKKSDGKLVMAEEVSEGHVGWSALKLLFSNMRGRGGFVLFWVSCIGLFAVSRLASTLQTWVLALWANEYEGQHPTDVPVAYYLSLYVGVVVAHIVTYSTGYTIYVFGALRASRGIHKLLIDTIFGTTMRWLDTTPTSRVIARCTQDIQALDGPVVNALIRLLDLTLNMLAKFLGVIILSPPFSIPGVILATFGIYIGNVYMKAQLPVKRELSNARAPVLGHFGAAIAGLVSIRAYSAQEAFRKESFGRIDSFSRASVTYWDLNRWVSIRTDALAGLFSAGLGVYLVYGQGGSIGFSSMFLFWVRIFNFFETNGNSLERILQYSQIEQEEKPSQSKIPPAYWPASGDLRVENLCARYSANGPEVLHNLTFSVRSGERIGIVGRTGSGKKATFYFDGIPIDQVNLDVLRSNITIIPQVPELLSGTLRQNLDPFSQHEDAVLNDALRAAGLFNLQRDDGEDRITLDTLISGGGSNLSVGQRQILALARAIVRQSKLLILDEATSAIDYETDTVIQTSLRKELNKDVTLLTIAHRLQTIMDADKIMVLDAGRIVEFDKPSELLKNEKSMLKALVDQSGDRDKLYAAAMGRTNEEHA</sequence>
<proteinExistence type="predicted"/>
<keyword evidence="7 10" id="KW-1133">Transmembrane helix</keyword>
<organism evidence="13 14">
    <name type="scientific">Meripilus lineatus</name>
    <dbReference type="NCBI Taxonomy" id="2056292"/>
    <lineage>
        <taxon>Eukaryota</taxon>
        <taxon>Fungi</taxon>
        <taxon>Dikarya</taxon>
        <taxon>Basidiomycota</taxon>
        <taxon>Agaricomycotina</taxon>
        <taxon>Agaricomycetes</taxon>
        <taxon>Polyporales</taxon>
        <taxon>Meripilaceae</taxon>
        <taxon>Meripilus</taxon>
    </lineage>
</organism>